<comment type="similarity">
    <text evidence="8">Belongs to the exbB/tolQ family.</text>
</comment>
<dbReference type="Pfam" id="PF01618">
    <property type="entry name" value="MotA_ExbB"/>
    <property type="match status" value="1"/>
</dbReference>
<keyword evidence="5 8" id="KW-0653">Protein transport</keyword>
<proteinExistence type="inferred from homology"/>
<comment type="caution">
    <text evidence="11">The sequence shown here is derived from an EMBL/GenBank/DDBJ whole genome shotgun (WGS) entry which is preliminary data.</text>
</comment>
<name>A0A7V2AUY3_UNCEI</name>
<dbReference type="EMBL" id="DSEC01000331">
    <property type="protein sequence ID" value="HER43734.1"/>
    <property type="molecule type" value="Genomic_DNA"/>
</dbReference>
<evidence type="ECO:0000313" key="11">
    <source>
        <dbReference type="EMBL" id="HER43734.1"/>
    </source>
</evidence>
<feature type="transmembrane region" description="Helical" evidence="9">
    <location>
        <begin position="155"/>
        <end position="177"/>
    </location>
</feature>
<feature type="transmembrane region" description="Helical" evidence="9">
    <location>
        <begin position="12"/>
        <end position="32"/>
    </location>
</feature>
<evidence type="ECO:0000256" key="8">
    <source>
        <dbReference type="RuleBase" id="RU004057"/>
    </source>
</evidence>
<dbReference type="GO" id="GO:0005886">
    <property type="term" value="C:plasma membrane"/>
    <property type="evidence" value="ECO:0007669"/>
    <property type="project" value="UniProtKB-SubCell"/>
</dbReference>
<evidence type="ECO:0000256" key="4">
    <source>
        <dbReference type="ARBA" id="ARBA00022692"/>
    </source>
</evidence>
<keyword evidence="3" id="KW-1003">Cell membrane</keyword>
<dbReference type="PANTHER" id="PTHR30625">
    <property type="entry name" value="PROTEIN TOLQ"/>
    <property type="match status" value="1"/>
</dbReference>
<evidence type="ECO:0000256" key="5">
    <source>
        <dbReference type="ARBA" id="ARBA00022927"/>
    </source>
</evidence>
<keyword evidence="7 9" id="KW-0472">Membrane</keyword>
<keyword evidence="6 9" id="KW-1133">Transmembrane helix</keyword>
<accession>A0A7V2AUY3</accession>
<gene>
    <name evidence="11" type="ORF">ENO08_04675</name>
</gene>
<protein>
    <submittedName>
        <fullName evidence="11">MotA/TolQ/ExbB proton channel family protein</fullName>
    </submittedName>
</protein>
<evidence type="ECO:0000256" key="3">
    <source>
        <dbReference type="ARBA" id="ARBA00022475"/>
    </source>
</evidence>
<feature type="transmembrane region" description="Helical" evidence="9">
    <location>
        <begin position="112"/>
        <end position="135"/>
    </location>
</feature>
<reference evidence="11" key="1">
    <citation type="journal article" date="2020" name="mSystems">
        <title>Genome- and Community-Level Interaction Insights into Carbon Utilization and Element Cycling Functions of Hydrothermarchaeota in Hydrothermal Sediment.</title>
        <authorList>
            <person name="Zhou Z."/>
            <person name="Liu Y."/>
            <person name="Xu W."/>
            <person name="Pan J."/>
            <person name="Luo Z.H."/>
            <person name="Li M."/>
        </authorList>
    </citation>
    <scope>NUCLEOTIDE SEQUENCE [LARGE SCALE GENOMIC DNA]</scope>
    <source>
        <strain evidence="11">SpSt-1233</strain>
    </source>
</reference>
<evidence type="ECO:0000256" key="7">
    <source>
        <dbReference type="ARBA" id="ARBA00023136"/>
    </source>
</evidence>
<evidence type="ECO:0000256" key="6">
    <source>
        <dbReference type="ARBA" id="ARBA00022989"/>
    </source>
</evidence>
<feature type="domain" description="MotA/TolQ/ExbB proton channel" evidence="10">
    <location>
        <begin position="73"/>
        <end position="192"/>
    </location>
</feature>
<evidence type="ECO:0000256" key="9">
    <source>
        <dbReference type="SAM" id="Phobius"/>
    </source>
</evidence>
<comment type="subcellular location">
    <subcellularLocation>
        <location evidence="1">Cell membrane</location>
        <topology evidence="1">Multi-pass membrane protein</topology>
    </subcellularLocation>
    <subcellularLocation>
        <location evidence="8">Membrane</location>
        <topology evidence="8">Multi-pass membrane protein</topology>
    </subcellularLocation>
</comment>
<dbReference type="PANTHER" id="PTHR30625:SF15">
    <property type="entry name" value="BIOPOLYMER TRANSPORT PROTEIN EXBB"/>
    <property type="match status" value="1"/>
</dbReference>
<dbReference type="InterPro" id="IPR002898">
    <property type="entry name" value="MotA_ExbB_proton_chnl"/>
</dbReference>
<keyword evidence="4 9" id="KW-0812">Transmembrane</keyword>
<keyword evidence="2 8" id="KW-0813">Transport</keyword>
<dbReference type="InterPro" id="IPR050790">
    <property type="entry name" value="ExbB/TolQ_transport"/>
</dbReference>
<evidence type="ECO:0000256" key="1">
    <source>
        <dbReference type="ARBA" id="ARBA00004651"/>
    </source>
</evidence>
<sequence length="240" mass="25956">MLGEFNWMHIVGSSWIVMVLIGFSVITLGIVIERALYYMKRKDKPEKAFAAALSKLRRGQKAEAVRVCEACNHPMGAVAAQILESESRDPEEAEERLQIALSQQKLFLERNLGILGTMAAVAPLVGLFGTVWGIMRAFRDMGTTGSAAPSVVAAGVAEALVTTAVGLMIAVPALMLYNHFSRRMGVMLTEAENNARSLRLALFDGASGAAARRNAEDTIETTNNRAAKETVEELEAVMAE</sequence>
<evidence type="ECO:0000259" key="10">
    <source>
        <dbReference type="Pfam" id="PF01618"/>
    </source>
</evidence>
<dbReference type="GO" id="GO:0017038">
    <property type="term" value="P:protein import"/>
    <property type="evidence" value="ECO:0007669"/>
    <property type="project" value="TreeGrafter"/>
</dbReference>
<dbReference type="Proteomes" id="UP000886069">
    <property type="component" value="Unassembled WGS sequence"/>
</dbReference>
<organism evidence="11">
    <name type="scientific">Eiseniibacteriota bacterium</name>
    <dbReference type="NCBI Taxonomy" id="2212470"/>
    <lineage>
        <taxon>Bacteria</taxon>
        <taxon>Candidatus Eiseniibacteriota</taxon>
    </lineage>
</organism>
<evidence type="ECO:0000256" key="2">
    <source>
        <dbReference type="ARBA" id="ARBA00022448"/>
    </source>
</evidence>
<dbReference type="AlphaFoldDB" id="A0A7V2AUY3"/>